<dbReference type="InterPro" id="IPR011053">
    <property type="entry name" value="Single_hybrid_motif"/>
</dbReference>
<dbReference type="GO" id="GO:0005829">
    <property type="term" value="C:cytosol"/>
    <property type="evidence" value="ECO:0007669"/>
    <property type="project" value="TreeGrafter"/>
</dbReference>
<dbReference type="SUPFAM" id="SSF51230">
    <property type="entry name" value="Single hybrid motif"/>
    <property type="match status" value="1"/>
</dbReference>
<comment type="caution">
    <text evidence="1">The sequence shown here is derived from an EMBL/GenBank/DDBJ whole genome shotgun (WGS) entry which is preliminary data.</text>
</comment>
<dbReference type="PANTHER" id="PTHR11715">
    <property type="entry name" value="GLYCINE CLEAVAGE SYSTEM H PROTEIN"/>
    <property type="match status" value="1"/>
</dbReference>
<sequence>MKLENLKYSPNHNWIKFKRKIATIGVTDYLINEFGDLIDLSLPKVGDEVISGISYGEIESIDIISDLISPINGGVIKVNTDLANKLKTLQKNPFGNSWFIKVRIIEIEQLDNLMNKDEYEEYKKSIKKRR</sequence>
<evidence type="ECO:0000313" key="1">
    <source>
        <dbReference type="EMBL" id="KKK89836.1"/>
    </source>
</evidence>
<dbReference type="AlphaFoldDB" id="A0A0F9BZH2"/>
<gene>
    <name evidence="1" type="ORF">LCGC14_2729110</name>
</gene>
<dbReference type="GO" id="GO:0019464">
    <property type="term" value="P:glycine decarboxylation via glycine cleavage system"/>
    <property type="evidence" value="ECO:0007669"/>
    <property type="project" value="InterPro"/>
</dbReference>
<dbReference type="InterPro" id="IPR033753">
    <property type="entry name" value="GCV_H/Fam206"/>
</dbReference>
<dbReference type="Pfam" id="PF01597">
    <property type="entry name" value="GCV_H"/>
    <property type="match status" value="1"/>
</dbReference>
<dbReference type="EMBL" id="LAZR01049356">
    <property type="protein sequence ID" value="KKK89836.1"/>
    <property type="molecule type" value="Genomic_DNA"/>
</dbReference>
<evidence type="ECO:0008006" key="2">
    <source>
        <dbReference type="Google" id="ProtNLM"/>
    </source>
</evidence>
<protein>
    <recommendedName>
        <fullName evidence="2">Lipoyl-binding domain-containing protein</fullName>
    </recommendedName>
</protein>
<dbReference type="GO" id="GO:0009249">
    <property type="term" value="P:protein lipoylation"/>
    <property type="evidence" value="ECO:0007669"/>
    <property type="project" value="TreeGrafter"/>
</dbReference>
<dbReference type="GO" id="GO:0005960">
    <property type="term" value="C:glycine cleavage complex"/>
    <property type="evidence" value="ECO:0007669"/>
    <property type="project" value="InterPro"/>
</dbReference>
<reference evidence="1" key="1">
    <citation type="journal article" date="2015" name="Nature">
        <title>Complex archaea that bridge the gap between prokaryotes and eukaryotes.</title>
        <authorList>
            <person name="Spang A."/>
            <person name="Saw J.H."/>
            <person name="Jorgensen S.L."/>
            <person name="Zaremba-Niedzwiedzka K."/>
            <person name="Martijn J."/>
            <person name="Lind A.E."/>
            <person name="van Eijk R."/>
            <person name="Schleper C."/>
            <person name="Guy L."/>
            <person name="Ettema T.J."/>
        </authorList>
    </citation>
    <scope>NUCLEOTIDE SEQUENCE</scope>
</reference>
<name>A0A0F9BZH2_9ZZZZ</name>
<organism evidence="1">
    <name type="scientific">marine sediment metagenome</name>
    <dbReference type="NCBI Taxonomy" id="412755"/>
    <lineage>
        <taxon>unclassified sequences</taxon>
        <taxon>metagenomes</taxon>
        <taxon>ecological metagenomes</taxon>
    </lineage>
</organism>
<dbReference type="InterPro" id="IPR002930">
    <property type="entry name" value="GCV_H"/>
</dbReference>
<proteinExistence type="predicted"/>
<dbReference type="PANTHER" id="PTHR11715:SF3">
    <property type="entry name" value="GLYCINE CLEAVAGE SYSTEM H PROTEIN-RELATED"/>
    <property type="match status" value="1"/>
</dbReference>
<dbReference type="Gene3D" id="2.40.50.100">
    <property type="match status" value="1"/>
</dbReference>
<dbReference type="CDD" id="cd06848">
    <property type="entry name" value="GCS_H"/>
    <property type="match status" value="1"/>
</dbReference>
<accession>A0A0F9BZH2</accession>